<organism evidence="3 4">
    <name type="scientific">Orchesella cincta</name>
    <name type="common">Springtail</name>
    <name type="synonym">Podura cincta</name>
    <dbReference type="NCBI Taxonomy" id="48709"/>
    <lineage>
        <taxon>Eukaryota</taxon>
        <taxon>Metazoa</taxon>
        <taxon>Ecdysozoa</taxon>
        <taxon>Arthropoda</taxon>
        <taxon>Hexapoda</taxon>
        <taxon>Collembola</taxon>
        <taxon>Entomobryomorpha</taxon>
        <taxon>Entomobryoidea</taxon>
        <taxon>Orchesellidae</taxon>
        <taxon>Orchesellinae</taxon>
        <taxon>Orchesella</taxon>
    </lineage>
</organism>
<evidence type="ECO:0000256" key="2">
    <source>
        <dbReference type="SAM" id="Phobius"/>
    </source>
</evidence>
<feature type="transmembrane region" description="Helical" evidence="2">
    <location>
        <begin position="60"/>
        <end position="83"/>
    </location>
</feature>
<dbReference type="EMBL" id="LJIJ01000256">
    <property type="protein sequence ID" value="ODM99776.1"/>
    <property type="molecule type" value="Genomic_DNA"/>
</dbReference>
<name>A0A1D2N3B7_ORCCI</name>
<proteinExistence type="predicted"/>
<accession>A0A1D2N3B7</accession>
<keyword evidence="2" id="KW-1133">Transmembrane helix</keyword>
<sequence length="228" mass="25233">MAKSKGAASENESDSDDGGFLSKFNHLPTANNSVAEPVRIRYDRGSGCSSSYVLTTSRTVITVSMIFALLEAILMIVGFVSLYDEFEAEGNGIKLIALIVLAMFVGGEIVRICVLSRWWGVSPQSDIEPNLAYKETMKCIRNSTLLLILVIFPISLMVLFFMYALASMQSGQLLPVGLSLFSLIATFDILMFICFASPAAICAACFWRRVVKRHERGREYLRRSESQA</sequence>
<feature type="transmembrane region" description="Helical" evidence="2">
    <location>
        <begin position="178"/>
        <end position="207"/>
    </location>
</feature>
<keyword evidence="2" id="KW-0472">Membrane</keyword>
<evidence type="ECO:0000313" key="4">
    <source>
        <dbReference type="Proteomes" id="UP000094527"/>
    </source>
</evidence>
<evidence type="ECO:0000256" key="1">
    <source>
        <dbReference type="SAM" id="MobiDB-lite"/>
    </source>
</evidence>
<protein>
    <recommendedName>
        <fullName evidence="5">Transmembrane protein</fullName>
    </recommendedName>
</protein>
<feature type="transmembrane region" description="Helical" evidence="2">
    <location>
        <begin position="144"/>
        <end position="166"/>
    </location>
</feature>
<gene>
    <name evidence="3" type="ORF">Ocin01_06908</name>
</gene>
<dbReference type="Proteomes" id="UP000094527">
    <property type="component" value="Unassembled WGS sequence"/>
</dbReference>
<evidence type="ECO:0000313" key="3">
    <source>
        <dbReference type="EMBL" id="ODM99776.1"/>
    </source>
</evidence>
<dbReference type="AlphaFoldDB" id="A0A1D2N3B7"/>
<keyword evidence="4" id="KW-1185">Reference proteome</keyword>
<evidence type="ECO:0008006" key="5">
    <source>
        <dbReference type="Google" id="ProtNLM"/>
    </source>
</evidence>
<reference evidence="3 4" key="1">
    <citation type="journal article" date="2016" name="Genome Biol. Evol.">
        <title>Gene Family Evolution Reflects Adaptation to Soil Environmental Stressors in the Genome of the Collembolan Orchesella cincta.</title>
        <authorList>
            <person name="Faddeeva-Vakhrusheva A."/>
            <person name="Derks M.F."/>
            <person name="Anvar S.Y."/>
            <person name="Agamennone V."/>
            <person name="Suring W."/>
            <person name="Smit S."/>
            <person name="van Straalen N.M."/>
            <person name="Roelofs D."/>
        </authorList>
    </citation>
    <scope>NUCLEOTIDE SEQUENCE [LARGE SCALE GENOMIC DNA]</scope>
    <source>
        <tissue evidence="3">Mixed pool</tissue>
    </source>
</reference>
<comment type="caution">
    <text evidence="3">The sequence shown here is derived from an EMBL/GenBank/DDBJ whole genome shotgun (WGS) entry which is preliminary data.</text>
</comment>
<feature type="region of interest" description="Disordered" evidence="1">
    <location>
        <begin position="1"/>
        <end position="21"/>
    </location>
</feature>
<keyword evidence="2" id="KW-0812">Transmembrane</keyword>
<feature type="transmembrane region" description="Helical" evidence="2">
    <location>
        <begin position="95"/>
        <end position="114"/>
    </location>
</feature>